<comment type="similarity">
    <text evidence="2">Belongs to the SLC13A/DASS transporter (TC 2.A.47) family. NADC subfamily.</text>
</comment>
<feature type="transmembrane region" description="Helical" evidence="7">
    <location>
        <begin position="6"/>
        <end position="31"/>
    </location>
</feature>
<keyword evidence="9" id="KW-1185">Reference proteome</keyword>
<feature type="transmembrane region" description="Helical" evidence="7">
    <location>
        <begin position="363"/>
        <end position="388"/>
    </location>
</feature>
<feature type="transmembrane region" description="Helical" evidence="7">
    <location>
        <begin position="313"/>
        <end position="343"/>
    </location>
</feature>
<feature type="transmembrane region" description="Helical" evidence="7">
    <location>
        <begin position="400"/>
        <end position="420"/>
    </location>
</feature>
<reference evidence="8 9" key="1">
    <citation type="submission" date="2022-12" db="EMBL/GenBank/DDBJ databases">
        <title>Chromosome-level genome of Tegillarca granosa.</title>
        <authorList>
            <person name="Kim J."/>
        </authorList>
    </citation>
    <scope>NUCLEOTIDE SEQUENCE [LARGE SCALE GENOMIC DNA]</scope>
    <source>
        <strain evidence="8">Teg-2019</strain>
        <tissue evidence="8">Adductor muscle</tissue>
    </source>
</reference>
<evidence type="ECO:0000313" key="8">
    <source>
        <dbReference type="EMBL" id="KAJ8312229.1"/>
    </source>
</evidence>
<comment type="subcellular location">
    <subcellularLocation>
        <location evidence="1">Membrane</location>
        <topology evidence="1">Multi-pass membrane protein</topology>
    </subcellularLocation>
</comment>
<organism evidence="8 9">
    <name type="scientific">Tegillarca granosa</name>
    <name type="common">Malaysian cockle</name>
    <name type="synonym">Anadara granosa</name>
    <dbReference type="NCBI Taxonomy" id="220873"/>
    <lineage>
        <taxon>Eukaryota</taxon>
        <taxon>Metazoa</taxon>
        <taxon>Spiralia</taxon>
        <taxon>Lophotrochozoa</taxon>
        <taxon>Mollusca</taxon>
        <taxon>Bivalvia</taxon>
        <taxon>Autobranchia</taxon>
        <taxon>Pteriomorphia</taxon>
        <taxon>Arcoida</taxon>
        <taxon>Arcoidea</taxon>
        <taxon>Arcidae</taxon>
        <taxon>Tegillarca</taxon>
    </lineage>
</organism>
<evidence type="ECO:0000256" key="1">
    <source>
        <dbReference type="ARBA" id="ARBA00004141"/>
    </source>
</evidence>
<accession>A0ABQ9F4D1</accession>
<evidence type="ECO:0000256" key="3">
    <source>
        <dbReference type="ARBA" id="ARBA00022448"/>
    </source>
</evidence>
<dbReference type="Proteomes" id="UP001217089">
    <property type="component" value="Unassembled WGS sequence"/>
</dbReference>
<comment type="caution">
    <text evidence="8">The sequence shown here is derived from an EMBL/GenBank/DDBJ whole genome shotgun (WGS) entry which is preliminary data.</text>
</comment>
<gene>
    <name evidence="8" type="ORF">KUTeg_009602</name>
</gene>
<name>A0ABQ9F4D1_TEGGR</name>
<sequence>MSTTFVSMWVGNIATTAMMMPIAHAVLIQLLTPGTGTNRHKVHSSTENLNELHTTELEDDHFQIEMEQNGSPIELRNHNDSQDADDYIDFSKLDAKSQRLCKATCLCICYGANLGGVGTMTGTAPNLVMKGHADLISGGQSGISFQTWFVFACPVTVINAFICWFVLQIVFLDWRDIFKRSKDTSYGRGILKQEYQKLGQFSFAEKAVLVLFVILVLLWLTLSPDFMQGWSLSFKKGISQNNSREGLHQNDGNGKRNFRKIIPLLDWQTFLQSLPWGIPVLLGGGFALAHASKQSGLSLWIADKLRVFSSMPVWAMVLMISVIVSLSTEIASNTAICTIYMPIVSDMAFGIHLHPIYLMLPTAISTSFAFMLPVATPPNAMVFALGYLKSIDMIKPGCIMNVFCALVLTIAMNTWGRVYLHLDDFPQWGNEAVNSKLIHDIAPNFAR</sequence>
<keyword evidence="6 7" id="KW-0472">Membrane</keyword>
<dbReference type="InterPro" id="IPR031312">
    <property type="entry name" value="Na/sul_symport_CS"/>
</dbReference>
<dbReference type="InterPro" id="IPR001898">
    <property type="entry name" value="SLC13A/DASS"/>
</dbReference>
<keyword evidence="3" id="KW-0813">Transport</keyword>
<keyword evidence="5 7" id="KW-1133">Transmembrane helix</keyword>
<feature type="transmembrane region" description="Helical" evidence="7">
    <location>
        <begin position="148"/>
        <end position="172"/>
    </location>
</feature>
<feature type="transmembrane region" description="Helical" evidence="7">
    <location>
        <begin position="203"/>
        <end position="222"/>
    </location>
</feature>
<dbReference type="EMBL" id="JARBDR010000440">
    <property type="protein sequence ID" value="KAJ8312229.1"/>
    <property type="molecule type" value="Genomic_DNA"/>
</dbReference>
<evidence type="ECO:0000256" key="7">
    <source>
        <dbReference type="SAM" id="Phobius"/>
    </source>
</evidence>
<dbReference type="Pfam" id="PF00939">
    <property type="entry name" value="Na_sulph_symp"/>
    <property type="match status" value="1"/>
</dbReference>
<dbReference type="PANTHER" id="PTHR10283">
    <property type="entry name" value="SOLUTE CARRIER FAMILY 13 MEMBER"/>
    <property type="match status" value="1"/>
</dbReference>
<dbReference type="PROSITE" id="PS01271">
    <property type="entry name" value="NA_SULFATE"/>
    <property type="match status" value="1"/>
</dbReference>
<keyword evidence="4 7" id="KW-0812">Transmembrane</keyword>
<evidence type="ECO:0000256" key="6">
    <source>
        <dbReference type="ARBA" id="ARBA00023136"/>
    </source>
</evidence>
<dbReference type="PANTHER" id="PTHR10283:SF82">
    <property type="entry name" value="SOLUTE CARRIER FAMILY 13 MEMBER 2"/>
    <property type="match status" value="1"/>
</dbReference>
<evidence type="ECO:0008006" key="10">
    <source>
        <dbReference type="Google" id="ProtNLM"/>
    </source>
</evidence>
<evidence type="ECO:0000256" key="2">
    <source>
        <dbReference type="ARBA" id="ARBA00006772"/>
    </source>
</evidence>
<evidence type="ECO:0000256" key="4">
    <source>
        <dbReference type="ARBA" id="ARBA00022692"/>
    </source>
</evidence>
<evidence type="ECO:0000313" key="9">
    <source>
        <dbReference type="Proteomes" id="UP001217089"/>
    </source>
</evidence>
<evidence type="ECO:0000256" key="5">
    <source>
        <dbReference type="ARBA" id="ARBA00022989"/>
    </source>
</evidence>
<proteinExistence type="inferred from homology"/>
<protein>
    <recommendedName>
        <fullName evidence="10">Solute carrier family 13 member 5</fullName>
    </recommendedName>
</protein>
<feature type="transmembrane region" description="Helical" evidence="7">
    <location>
        <begin position="105"/>
        <end position="128"/>
    </location>
</feature>